<dbReference type="InterPro" id="IPR050388">
    <property type="entry name" value="ABC_Ni/Peptide_Import"/>
</dbReference>
<keyword evidence="6 11" id="KW-0067">ATP-binding</keyword>
<dbReference type="Gene3D" id="3.40.50.300">
    <property type="entry name" value="P-loop containing nucleotide triphosphate hydrolases"/>
    <property type="match status" value="2"/>
</dbReference>
<sequence>MSAILEFRHFSAHFGDRHAVQDLDLSLQPGEMLALVGESGSGKSITALAALRLTPSAATLAGEIRYQGLDLLAQPEATLRRLRGKSIAMIFQDPMTSLNPVLTVGQQLAETVQLHLGLPAREARQRAIALLEQVNIPHALQRIDDYPHHFSGGQRQRIMIAMAIACEPQLLIADEPTTALDATVQKQILELLDRLRHQLGMSVLFITHDLGLVEQYADRVAVLYRGIKVEESSKAALFAQPQHPYTRGLLAASLHAGETPHYRQRRLTEIVHHPDGPPRLMTPEALALPEIDAQSAPLLSLDQLHFRYPAMPPGSASVRGVSLHIRQGETLGLVGESGCGKSTLSRLILGLLKPDGGEIQFAGQRIDHLRNGQRALLRPRIQMIFQDPFSSLNPRHSVEEILRTPLRLHGRGSRAEQQRAVRDILDQVGLPEHALQRYPHEFSGGQRQRIGIARALILDPDLLICDEPVSALDVSVQAQILNLLVSLKQQRNLSLLFISHDLAVVRYIADRVMVMYQGEMVEQGDHQQIWQRPVHAYTQQLLASVRKPAVQSLMTGTG</sequence>
<dbReference type="GO" id="GO:0015833">
    <property type="term" value="P:peptide transport"/>
    <property type="evidence" value="ECO:0007669"/>
    <property type="project" value="InterPro"/>
</dbReference>
<dbReference type="NCBIfam" id="NF008453">
    <property type="entry name" value="PRK11308.1"/>
    <property type="match status" value="2"/>
</dbReference>
<dbReference type="RefSeq" id="WP_350262085.1">
    <property type="nucleotide sequence ID" value="NZ_CP158293.1"/>
</dbReference>
<dbReference type="GO" id="GO:0055085">
    <property type="term" value="P:transmembrane transport"/>
    <property type="evidence" value="ECO:0007669"/>
    <property type="project" value="UniProtKB-ARBA"/>
</dbReference>
<dbReference type="GO" id="GO:0005886">
    <property type="term" value="C:plasma membrane"/>
    <property type="evidence" value="ECO:0007669"/>
    <property type="project" value="UniProtKB-SubCell"/>
</dbReference>
<evidence type="ECO:0000256" key="6">
    <source>
        <dbReference type="ARBA" id="ARBA00022840"/>
    </source>
</evidence>
<dbReference type="AlphaFoldDB" id="A0AAU7U1T6"/>
<organism evidence="11">
    <name type="scientific">Pantoea sp. BJ2</name>
    <dbReference type="NCBI Taxonomy" id="3141322"/>
    <lineage>
        <taxon>Bacteria</taxon>
        <taxon>Pseudomonadati</taxon>
        <taxon>Pseudomonadota</taxon>
        <taxon>Gammaproteobacteria</taxon>
        <taxon>Enterobacterales</taxon>
        <taxon>Erwiniaceae</taxon>
        <taxon>Pantoea</taxon>
    </lineage>
</organism>
<keyword evidence="3" id="KW-0813">Transport</keyword>
<keyword evidence="11" id="KW-0614">Plasmid</keyword>
<dbReference type="InterPro" id="IPR027417">
    <property type="entry name" value="P-loop_NTPase"/>
</dbReference>
<evidence type="ECO:0000313" key="11">
    <source>
        <dbReference type="EMBL" id="XBV46822.1"/>
    </source>
</evidence>
<accession>A0AAU7U1T6</accession>
<dbReference type="SMART" id="SM00382">
    <property type="entry name" value="AAA"/>
    <property type="match status" value="2"/>
</dbReference>
<dbReference type="GO" id="GO:0016887">
    <property type="term" value="F:ATP hydrolysis activity"/>
    <property type="evidence" value="ECO:0007669"/>
    <property type="project" value="InterPro"/>
</dbReference>
<dbReference type="PROSITE" id="PS00211">
    <property type="entry name" value="ABC_TRANSPORTER_1"/>
    <property type="match status" value="2"/>
</dbReference>
<reference evidence="11" key="1">
    <citation type="submission" date="2024-06" db="EMBL/GenBank/DDBJ databases">
        <title>Multiomics insights into the TNT degradation mechanism by Pantoea sp. BJ2 isolated from an ammunition destruction site.</title>
        <authorList>
            <person name="Luo J."/>
        </authorList>
    </citation>
    <scope>NUCLEOTIDE SEQUENCE</scope>
    <source>
        <strain evidence="11">BJ2</strain>
        <plasmid evidence="11">plasmindA</plasmid>
    </source>
</reference>
<evidence type="ECO:0000256" key="3">
    <source>
        <dbReference type="ARBA" id="ARBA00022448"/>
    </source>
</evidence>
<dbReference type="Pfam" id="PF08352">
    <property type="entry name" value="oligo_HPY"/>
    <property type="match status" value="2"/>
</dbReference>
<proteinExistence type="inferred from homology"/>
<feature type="domain" description="ABC transporter" evidence="10">
    <location>
        <begin position="299"/>
        <end position="542"/>
    </location>
</feature>
<dbReference type="SUPFAM" id="SSF52540">
    <property type="entry name" value="P-loop containing nucleoside triphosphate hydrolases"/>
    <property type="match status" value="2"/>
</dbReference>
<evidence type="ECO:0000259" key="10">
    <source>
        <dbReference type="PROSITE" id="PS50893"/>
    </source>
</evidence>
<evidence type="ECO:0000256" key="2">
    <source>
        <dbReference type="ARBA" id="ARBA00006526"/>
    </source>
</evidence>
<evidence type="ECO:0000256" key="9">
    <source>
        <dbReference type="ARBA" id="ARBA00047356"/>
    </source>
</evidence>
<comment type="catalytic activity">
    <reaction evidence="9">
        <text>a dipeptide(out) + ATP + H2O = a dipeptide(in) + ADP + phosphate + H(+)</text>
        <dbReference type="Rhea" id="RHEA:23120"/>
        <dbReference type="ChEBI" id="CHEBI:15377"/>
        <dbReference type="ChEBI" id="CHEBI:15378"/>
        <dbReference type="ChEBI" id="CHEBI:30616"/>
        <dbReference type="ChEBI" id="CHEBI:43474"/>
        <dbReference type="ChEBI" id="CHEBI:90799"/>
        <dbReference type="ChEBI" id="CHEBI:456216"/>
        <dbReference type="EC" id="7.4.2.9"/>
    </reaction>
</comment>
<dbReference type="PANTHER" id="PTHR43297">
    <property type="entry name" value="OLIGOPEPTIDE TRANSPORT ATP-BINDING PROTEIN APPD"/>
    <property type="match status" value="1"/>
</dbReference>
<dbReference type="InterPro" id="IPR003593">
    <property type="entry name" value="AAA+_ATPase"/>
</dbReference>
<dbReference type="Pfam" id="PF00005">
    <property type="entry name" value="ABC_tran"/>
    <property type="match status" value="2"/>
</dbReference>
<gene>
    <name evidence="11" type="ORF">AAF463_21950</name>
</gene>
<comment type="similarity">
    <text evidence="2">Belongs to the ABC transporter superfamily. Drug exporter-2 (TC 3.A.1.117) family.</text>
</comment>
<dbReference type="EC" id="7.4.2.9" evidence="8"/>
<evidence type="ECO:0000256" key="8">
    <source>
        <dbReference type="ARBA" id="ARBA00038852"/>
    </source>
</evidence>
<dbReference type="FunFam" id="3.40.50.300:FF:000016">
    <property type="entry name" value="Oligopeptide ABC transporter ATP-binding component"/>
    <property type="match status" value="2"/>
</dbReference>
<keyword evidence="7" id="KW-0472">Membrane</keyword>
<keyword evidence="5" id="KW-0547">Nucleotide-binding</keyword>
<dbReference type="PANTHER" id="PTHR43297:SF2">
    <property type="entry name" value="DIPEPTIDE TRANSPORT ATP-BINDING PROTEIN DPPD"/>
    <property type="match status" value="1"/>
</dbReference>
<dbReference type="PROSITE" id="PS50893">
    <property type="entry name" value="ABC_TRANSPORTER_2"/>
    <property type="match status" value="2"/>
</dbReference>
<evidence type="ECO:0000256" key="7">
    <source>
        <dbReference type="ARBA" id="ARBA00023136"/>
    </source>
</evidence>
<evidence type="ECO:0000256" key="1">
    <source>
        <dbReference type="ARBA" id="ARBA00004417"/>
    </source>
</evidence>
<name>A0AAU7U1T6_9GAMM</name>
<comment type="subcellular location">
    <subcellularLocation>
        <location evidence="1">Cell inner membrane</location>
        <topology evidence="1">Peripheral membrane protein</topology>
    </subcellularLocation>
</comment>
<keyword evidence="4" id="KW-1003">Cell membrane</keyword>
<geneLocation type="plasmid" evidence="11">
    <name>plasmindA</name>
</geneLocation>
<dbReference type="EMBL" id="CP158293">
    <property type="protein sequence ID" value="XBV46822.1"/>
    <property type="molecule type" value="Genomic_DNA"/>
</dbReference>
<evidence type="ECO:0000256" key="4">
    <source>
        <dbReference type="ARBA" id="ARBA00022475"/>
    </source>
</evidence>
<dbReference type="InterPro" id="IPR013563">
    <property type="entry name" value="Oligopep_ABC_C"/>
</dbReference>
<protein>
    <recommendedName>
        <fullName evidence="8">ABC-type dipeptide transporter</fullName>
        <ecNumber evidence="8">7.4.2.9</ecNumber>
    </recommendedName>
</protein>
<dbReference type="InterPro" id="IPR003439">
    <property type="entry name" value="ABC_transporter-like_ATP-bd"/>
</dbReference>
<dbReference type="NCBIfam" id="NF007739">
    <property type="entry name" value="PRK10419.1"/>
    <property type="match status" value="2"/>
</dbReference>
<dbReference type="CDD" id="cd03257">
    <property type="entry name" value="ABC_NikE_OppD_transporters"/>
    <property type="match status" value="2"/>
</dbReference>
<dbReference type="InterPro" id="IPR017871">
    <property type="entry name" value="ABC_transporter-like_CS"/>
</dbReference>
<dbReference type="GO" id="GO:0005524">
    <property type="term" value="F:ATP binding"/>
    <property type="evidence" value="ECO:0007669"/>
    <property type="project" value="UniProtKB-KW"/>
</dbReference>
<evidence type="ECO:0000256" key="5">
    <source>
        <dbReference type="ARBA" id="ARBA00022741"/>
    </source>
</evidence>
<feature type="domain" description="ABC transporter" evidence="10">
    <location>
        <begin position="5"/>
        <end position="250"/>
    </location>
</feature>